<reference evidence="17" key="1">
    <citation type="journal article" date="2019" name="Int. J. Syst. Evol. Microbiol.">
        <title>The Global Catalogue of Microorganisms (GCM) 10K type strain sequencing project: providing services to taxonomists for standard genome sequencing and annotation.</title>
        <authorList>
            <consortium name="The Broad Institute Genomics Platform"/>
            <consortium name="The Broad Institute Genome Sequencing Center for Infectious Disease"/>
            <person name="Wu L."/>
            <person name="Ma J."/>
        </authorList>
    </citation>
    <scope>NUCLEOTIDE SEQUENCE [LARGE SCALE GENOMIC DNA]</scope>
    <source>
        <strain evidence="17">CCUG 50353</strain>
    </source>
</reference>
<dbReference type="PROSITE" id="PS50975">
    <property type="entry name" value="ATP_GRASP"/>
    <property type="match status" value="1"/>
</dbReference>
<dbReference type="NCBIfam" id="NF002526">
    <property type="entry name" value="PRK01966.1-2"/>
    <property type="match status" value="1"/>
</dbReference>
<dbReference type="PROSITE" id="PS00843">
    <property type="entry name" value="DALA_DALA_LIGASE_1"/>
    <property type="match status" value="1"/>
</dbReference>
<comment type="function">
    <text evidence="13">Cell wall formation.</text>
</comment>
<keyword evidence="6 14" id="KW-0547">Nucleotide-binding</keyword>
<dbReference type="SUPFAM" id="SSF56059">
    <property type="entry name" value="Glutathione synthetase ATP-binding domain-like"/>
    <property type="match status" value="1"/>
</dbReference>
<feature type="domain" description="ATP-grasp" evidence="15">
    <location>
        <begin position="136"/>
        <end position="341"/>
    </location>
</feature>
<dbReference type="PIRSF" id="PIRSF039102">
    <property type="entry name" value="Ddl/VanB"/>
    <property type="match status" value="1"/>
</dbReference>
<dbReference type="NCBIfam" id="TIGR01205">
    <property type="entry name" value="D_ala_D_alaTIGR"/>
    <property type="match status" value="1"/>
</dbReference>
<evidence type="ECO:0000256" key="7">
    <source>
        <dbReference type="ARBA" id="ARBA00022840"/>
    </source>
</evidence>
<comment type="cofactor">
    <cofactor evidence="2">
        <name>Mg(2+)</name>
        <dbReference type="ChEBI" id="CHEBI:18420"/>
    </cofactor>
</comment>
<evidence type="ECO:0000256" key="1">
    <source>
        <dbReference type="ARBA" id="ARBA00001936"/>
    </source>
</evidence>
<gene>
    <name evidence="13" type="primary">ddl</name>
    <name evidence="16" type="ORF">ACFO0S_07320</name>
</gene>
<keyword evidence="9 13" id="KW-0133">Cell shape</keyword>
<organism evidence="16 17">
    <name type="scientific">Chryseomicrobium palamuruense</name>
    <dbReference type="NCBI Taxonomy" id="682973"/>
    <lineage>
        <taxon>Bacteria</taxon>
        <taxon>Bacillati</taxon>
        <taxon>Bacillota</taxon>
        <taxon>Bacilli</taxon>
        <taxon>Bacillales</taxon>
        <taxon>Caryophanaceae</taxon>
        <taxon>Chryseomicrobium</taxon>
    </lineage>
</organism>
<dbReference type="NCBIfam" id="NF002378">
    <property type="entry name" value="PRK01372.1"/>
    <property type="match status" value="1"/>
</dbReference>
<keyword evidence="7 14" id="KW-0067">ATP-binding</keyword>
<sequence>MTMKKLGVIYGGKSAEHEVSLMTAKAVIGALDFSAYDITPIYITIEGEWVCGELLTTAPSNPEELRFAGKGQADSILEFVQRASDPTTRFDIVFPVLHGPNGEDGTIQGLFEMMNLPYVGNGVLASSAGMDKVTMKQLFHQAGLNQVPYAYITHFEYDNDPAAFVEKCENELTYPLFVKPANLGSSVGITKAKNKAELEKAIDFAFQYDRKIVVEQGITAREIELSILGNDKPTVSIAGEVLPTKDFYDYSAKYVDGTTNYAIPAEVSEQELHNLQQAAIAAFKVLDGAGLVRADFFLTQDGEVYINEVNTLPGFTPISMYPKLWIATGKTYAQLVEELIQFGLERFEEKQKRAYTRSEEENA</sequence>
<keyword evidence="5" id="KW-0479">Metal-binding</keyword>
<evidence type="ECO:0000256" key="2">
    <source>
        <dbReference type="ARBA" id="ARBA00001946"/>
    </source>
</evidence>
<evidence type="ECO:0000256" key="14">
    <source>
        <dbReference type="PROSITE-ProRule" id="PRU00409"/>
    </source>
</evidence>
<keyword evidence="12 13" id="KW-0961">Cell wall biogenesis/degradation</keyword>
<dbReference type="InterPro" id="IPR016185">
    <property type="entry name" value="PreATP-grasp_dom_sf"/>
</dbReference>
<dbReference type="InterPro" id="IPR011761">
    <property type="entry name" value="ATP-grasp"/>
</dbReference>
<evidence type="ECO:0000256" key="5">
    <source>
        <dbReference type="ARBA" id="ARBA00022723"/>
    </source>
</evidence>
<accession>A0ABV8UWQ3</accession>
<keyword evidence="17" id="KW-1185">Reference proteome</keyword>
<evidence type="ECO:0000259" key="15">
    <source>
        <dbReference type="PROSITE" id="PS50975"/>
    </source>
</evidence>
<comment type="catalytic activity">
    <reaction evidence="13">
        <text>2 D-alanine + ATP = D-alanyl-D-alanine + ADP + phosphate + H(+)</text>
        <dbReference type="Rhea" id="RHEA:11224"/>
        <dbReference type="ChEBI" id="CHEBI:15378"/>
        <dbReference type="ChEBI" id="CHEBI:30616"/>
        <dbReference type="ChEBI" id="CHEBI:43474"/>
        <dbReference type="ChEBI" id="CHEBI:57416"/>
        <dbReference type="ChEBI" id="CHEBI:57822"/>
        <dbReference type="ChEBI" id="CHEBI:456216"/>
        <dbReference type="EC" id="6.3.2.4"/>
    </reaction>
</comment>
<keyword evidence="13" id="KW-0963">Cytoplasm</keyword>
<dbReference type="InterPro" id="IPR013815">
    <property type="entry name" value="ATP_grasp_subdomain_1"/>
</dbReference>
<dbReference type="PROSITE" id="PS00844">
    <property type="entry name" value="DALA_DALA_LIGASE_2"/>
    <property type="match status" value="1"/>
</dbReference>
<dbReference type="NCBIfam" id="NF002528">
    <property type="entry name" value="PRK01966.1-4"/>
    <property type="match status" value="1"/>
</dbReference>
<evidence type="ECO:0000256" key="11">
    <source>
        <dbReference type="ARBA" id="ARBA00023211"/>
    </source>
</evidence>
<dbReference type="InterPro" id="IPR000291">
    <property type="entry name" value="D-Ala_lig_Van_CS"/>
</dbReference>
<evidence type="ECO:0000256" key="4">
    <source>
        <dbReference type="ARBA" id="ARBA00022598"/>
    </source>
</evidence>
<comment type="caution">
    <text evidence="16">The sequence shown here is derived from an EMBL/GenBank/DDBJ whole genome shotgun (WGS) entry which is preliminary data.</text>
</comment>
<dbReference type="Gene3D" id="3.30.470.20">
    <property type="entry name" value="ATP-grasp fold, B domain"/>
    <property type="match status" value="1"/>
</dbReference>
<dbReference type="EMBL" id="JBHSEF010000021">
    <property type="protein sequence ID" value="MFC4354853.1"/>
    <property type="molecule type" value="Genomic_DNA"/>
</dbReference>
<dbReference type="SUPFAM" id="SSF52440">
    <property type="entry name" value="PreATP-grasp domain"/>
    <property type="match status" value="1"/>
</dbReference>
<dbReference type="EC" id="6.3.2.4" evidence="13"/>
<dbReference type="GO" id="GO:0008716">
    <property type="term" value="F:D-alanine-D-alanine ligase activity"/>
    <property type="evidence" value="ECO:0007669"/>
    <property type="project" value="UniProtKB-EC"/>
</dbReference>
<comment type="subcellular location">
    <subcellularLocation>
        <location evidence="13">Cytoplasm</location>
    </subcellularLocation>
</comment>
<keyword evidence="4 13" id="KW-0436">Ligase</keyword>
<keyword evidence="8" id="KW-0460">Magnesium</keyword>
<evidence type="ECO:0000313" key="17">
    <source>
        <dbReference type="Proteomes" id="UP001595733"/>
    </source>
</evidence>
<dbReference type="RefSeq" id="WP_378141369.1">
    <property type="nucleotide sequence ID" value="NZ_JBHSEF010000021.1"/>
</dbReference>
<dbReference type="PANTHER" id="PTHR23132:SF25">
    <property type="entry name" value="D-ALANINE--D-ALANINE LIGASE A"/>
    <property type="match status" value="1"/>
</dbReference>
<evidence type="ECO:0000256" key="13">
    <source>
        <dbReference type="HAMAP-Rule" id="MF_00047"/>
    </source>
</evidence>
<comment type="pathway">
    <text evidence="13">Cell wall biogenesis; peptidoglycan biosynthesis.</text>
</comment>
<dbReference type="Pfam" id="PF07478">
    <property type="entry name" value="Dala_Dala_lig_C"/>
    <property type="match status" value="1"/>
</dbReference>
<dbReference type="Gene3D" id="3.40.50.20">
    <property type="match status" value="1"/>
</dbReference>
<evidence type="ECO:0000256" key="9">
    <source>
        <dbReference type="ARBA" id="ARBA00022960"/>
    </source>
</evidence>
<dbReference type="HAMAP" id="MF_00047">
    <property type="entry name" value="Dala_Dala_lig"/>
    <property type="match status" value="1"/>
</dbReference>
<keyword evidence="10 13" id="KW-0573">Peptidoglycan synthesis</keyword>
<evidence type="ECO:0000313" key="16">
    <source>
        <dbReference type="EMBL" id="MFC4354853.1"/>
    </source>
</evidence>
<proteinExistence type="inferred from homology"/>
<dbReference type="Gene3D" id="3.30.1490.20">
    <property type="entry name" value="ATP-grasp fold, A domain"/>
    <property type="match status" value="1"/>
</dbReference>
<evidence type="ECO:0000256" key="3">
    <source>
        <dbReference type="ARBA" id="ARBA00010871"/>
    </source>
</evidence>
<name>A0ABV8UWQ3_9BACL</name>
<keyword evidence="11" id="KW-0464">Manganese</keyword>
<dbReference type="InterPro" id="IPR011095">
    <property type="entry name" value="Dala_Dala_lig_C"/>
</dbReference>
<evidence type="ECO:0000256" key="12">
    <source>
        <dbReference type="ARBA" id="ARBA00023316"/>
    </source>
</evidence>
<comment type="cofactor">
    <cofactor evidence="1">
        <name>Mn(2+)</name>
        <dbReference type="ChEBI" id="CHEBI:29035"/>
    </cofactor>
</comment>
<evidence type="ECO:0000256" key="8">
    <source>
        <dbReference type="ARBA" id="ARBA00022842"/>
    </source>
</evidence>
<comment type="similarity">
    <text evidence="3 13">Belongs to the D-alanine--D-alanine ligase family.</text>
</comment>
<dbReference type="InterPro" id="IPR005905">
    <property type="entry name" value="D_ala_D_ala"/>
</dbReference>
<dbReference type="Proteomes" id="UP001595733">
    <property type="component" value="Unassembled WGS sequence"/>
</dbReference>
<dbReference type="Pfam" id="PF01820">
    <property type="entry name" value="Dala_Dala_lig_N"/>
    <property type="match status" value="1"/>
</dbReference>
<protein>
    <recommendedName>
        <fullName evidence="13">D-alanine--D-alanine ligase</fullName>
        <ecNumber evidence="13">6.3.2.4</ecNumber>
    </recommendedName>
    <alternativeName>
        <fullName evidence="13">D-Ala-D-Ala ligase</fullName>
    </alternativeName>
    <alternativeName>
        <fullName evidence="13">D-alanylalanine synthetase</fullName>
    </alternativeName>
</protein>
<evidence type="ECO:0000256" key="6">
    <source>
        <dbReference type="ARBA" id="ARBA00022741"/>
    </source>
</evidence>
<evidence type="ECO:0000256" key="10">
    <source>
        <dbReference type="ARBA" id="ARBA00022984"/>
    </source>
</evidence>
<dbReference type="PANTHER" id="PTHR23132">
    <property type="entry name" value="D-ALANINE--D-ALANINE LIGASE"/>
    <property type="match status" value="1"/>
</dbReference>
<dbReference type="InterPro" id="IPR011127">
    <property type="entry name" value="Dala_Dala_lig_N"/>
</dbReference>